<accession>A0A166BG88</accession>
<proteinExistence type="predicted"/>
<dbReference type="EMBL" id="KV428110">
    <property type="protein sequence ID" value="KZT36341.1"/>
    <property type="molecule type" value="Genomic_DNA"/>
</dbReference>
<protein>
    <recommendedName>
        <fullName evidence="1">DUF6593 domain-containing protein</fullName>
    </recommendedName>
</protein>
<sequence length="170" mass="19795">MRLSLTTTSLNNCVISNDSDAVFFEIVTPSWEPNNTKIRRLDPNTRELELVAELERSGGMEKDGMTMGGGMKKKGPDAVRLRGEHVFRGKDGKQYRWQEKKRQLQLIRQDEPDKPVATFHRERRYFFVLRMSRQPYLEIQPGCMETLDSLIVSFLLVERKRRGLFGSKDD</sequence>
<evidence type="ECO:0000313" key="3">
    <source>
        <dbReference type="Proteomes" id="UP000076798"/>
    </source>
</evidence>
<organism evidence="2 3">
    <name type="scientific">Sistotremastrum suecicum HHB10207 ss-3</name>
    <dbReference type="NCBI Taxonomy" id="1314776"/>
    <lineage>
        <taxon>Eukaryota</taxon>
        <taxon>Fungi</taxon>
        <taxon>Dikarya</taxon>
        <taxon>Basidiomycota</taxon>
        <taxon>Agaricomycotina</taxon>
        <taxon>Agaricomycetes</taxon>
        <taxon>Sistotremastrales</taxon>
        <taxon>Sistotremastraceae</taxon>
        <taxon>Sistotremastrum</taxon>
    </lineage>
</organism>
<dbReference type="Proteomes" id="UP000076798">
    <property type="component" value="Unassembled WGS sequence"/>
</dbReference>
<dbReference type="OrthoDB" id="3185381at2759"/>
<keyword evidence="3" id="KW-1185">Reference proteome</keyword>
<dbReference type="AlphaFoldDB" id="A0A166BG88"/>
<dbReference type="InterPro" id="IPR046528">
    <property type="entry name" value="DUF6593"/>
</dbReference>
<feature type="domain" description="DUF6593" evidence="1">
    <location>
        <begin position="9"/>
        <end position="162"/>
    </location>
</feature>
<reference evidence="2 3" key="1">
    <citation type="journal article" date="2016" name="Mol. Biol. Evol.">
        <title>Comparative Genomics of Early-Diverging Mushroom-Forming Fungi Provides Insights into the Origins of Lignocellulose Decay Capabilities.</title>
        <authorList>
            <person name="Nagy L.G."/>
            <person name="Riley R."/>
            <person name="Tritt A."/>
            <person name="Adam C."/>
            <person name="Daum C."/>
            <person name="Floudas D."/>
            <person name="Sun H."/>
            <person name="Yadav J.S."/>
            <person name="Pangilinan J."/>
            <person name="Larsson K.H."/>
            <person name="Matsuura K."/>
            <person name="Barry K."/>
            <person name="Labutti K."/>
            <person name="Kuo R."/>
            <person name="Ohm R.A."/>
            <person name="Bhattacharya S.S."/>
            <person name="Shirouzu T."/>
            <person name="Yoshinaga Y."/>
            <person name="Martin F.M."/>
            <person name="Grigoriev I.V."/>
            <person name="Hibbett D.S."/>
        </authorList>
    </citation>
    <scope>NUCLEOTIDE SEQUENCE [LARGE SCALE GENOMIC DNA]</scope>
    <source>
        <strain evidence="2 3">HHB10207 ss-3</strain>
    </source>
</reference>
<evidence type="ECO:0000259" key="1">
    <source>
        <dbReference type="Pfam" id="PF20236"/>
    </source>
</evidence>
<evidence type="ECO:0000313" key="2">
    <source>
        <dbReference type="EMBL" id="KZT36341.1"/>
    </source>
</evidence>
<dbReference type="Pfam" id="PF20236">
    <property type="entry name" value="DUF6593"/>
    <property type="match status" value="1"/>
</dbReference>
<gene>
    <name evidence="2" type="ORF">SISSUDRAFT_1024350</name>
</gene>
<name>A0A166BG88_9AGAM</name>